<dbReference type="CDD" id="cd07034">
    <property type="entry name" value="TPP_PYR_PFOR_IOR-alpha_like"/>
    <property type="match status" value="1"/>
</dbReference>
<gene>
    <name evidence="7" type="ORF">ADCFC_23490</name>
</gene>
<feature type="region of interest" description="Disordered" evidence="5">
    <location>
        <begin position="373"/>
        <end position="392"/>
    </location>
</feature>
<dbReference type="InterPro" id="IPR017900">
    <property type="entry name" value="4Fe4S_Fe_S_CS"/>
</dbReference>
<dbReference type="GO" id="GO:0016491">
    <property type="term" value="F:oxidoreductase activity"/>
    <property type="evidence" value="ECO:0007669"/>
    <property type="project" value="UniProtKB-KW"/>
</dbReference>
<feature type="region of interest" description="Disordered" evidence="5">
    <location>
        <begin position="409"/>
        <end position="432"/>
    </location>
</feature>
<keyword evidence="2" id="KW-0560">Oxidoreductase</keyword>
<dbReference type="SUPFAM" id="SSF52518">
    <property type="entry name" value="Thiamin diphosphate-binding fold (THDP-binding)"/>
    <property type="match status" value="2"/>
</dbReference>
<dbReference type="Pfam" id="PF02775">
    <property type="entry name" value="TPP_enzyme_C"/>
    <property type="match status" value="1"/>
</dbReference>
<dbReference type="GO" id="GO:0030976">
    <property type="term" value="F:thiamine pyrophosphate binding"/>
    <property type="evidence" value="ECO:0007669"/>
    <property type="project" value="InterPro"/>
</dbReference>
<dbReference type="Gene3D" id="3.30.70.20">
    <property type="match status" value="1"/>
</dbReference>
<reference evidence="8" key="1">
    <citation type="journal article" date="2020" name="Microbiol. Resour. Announc.">
        <title>Complete Genome Sequence of Adlercreutzia sp. Strain 8CFCBH1, a Potent Producer of Equol, Isolated from Healthy Japanese Feces.</title>
        <authorList>
            <person name="Ogata Y."/>
            <person name="Sakamoto M."/>
            <person name="Ohkuma M."/>
            <person name="Hattori M."/>
            <person name="Suda W."/>
        </authorList>
    </citation>
    <scope>NUCLEOTIDE SEQUENCE [LARGE SCALE GENOMIC DNA]</scope>
    <source>
        <strain evidence="8">8CFCBH1</strain>
    </source>
</reference>
<evidence type="ECO:0000256" key="3">
    <source>
        <dbReference type="ARBA" id="ARBA00023004"/>
    </source>
</evidence>
<evidence type="ECO:0000256" key="1">
    <source>
        <dbReference type="ARBA" id="ARBA00022723"/>
    </source>
</evidence>
<protein>
    <recommendedName>
        <fullName evidence="6">4Fe-4S ferredoxin-type domain-containing protein</fullName>
    </recommendedName>
</protein>
<name>A0A6F8SGS7_9ACTN</name>
<dbReference type="InterPro" id="IPR011766">
    <property type="entry name" value="TPP_enzyme_TPP-bd"/>
</dbReference>
<evidence type="ECO:0000256" key="5">
    <source>
        <dbReference type="SAM" id="MobiDB-lite"/>
    </source>
</evidence>
<proteinExistence type="predicted"/>
<reference evidence="8" key="2">
    <citation type="submission" date="2020-03" db="EMBL/GenBank/DDBJ databases">
        <title>Complete Genome Sequence of Adlercreutzia sp. strain 8CFCBH1 Producing Equol, Isolated from Healthy Japanese Feces.</title>
        <authorList>
            <person name="Ogata Y."/>
            <person name="Sakamoto M."/>
            <person name="Ohkuma M."/>
            <person name="Hattori M."/>
            <person name="Suda W."/>
        </authorList>
    </citation>
    <scope>NUCLEOTIDE SEQUENCE [LARGE SCALE GENOMIC DNA]</scope>
    <source>
        <strain evidence="8">8CFCBH1</strain>
    </source>
</reference>
<accession>A0A6F8SGS7</accession>
<dbReference type="Gene3D" id="3.40.50.970">
    <property type="match status" value="2"/>
</dbReference>
<dbReference type="PROSITE" id="PS00198">
    <property type="entry name" value="4FE4S_FER_1"/>
    <property type="match status" value="1"/>
</dbReference>
<dbReference type="Pfam" id="PF01855">
    <property type="entry name" value="POR_N"/>
    <property type="match status" value="1"/>
</dbReference>
<evidence type="ECO:0000256" key="4">
    <source>
        <dbReference type="ARBA" id="ARBA00023014"/>
    </source>
</evidence>
<dbReference type="InterPro" id="IPR045025">
    <property type="entry name" value="HACL1-like"/>
</dbReference>
<dbReference type="InterPro" id="IPR002880">
    <property type="entry name" value="Pyrv_Fd/Flavodoxin_OxRdtase_N"/>
</dbReference>
<dbReference type="PROSITE" id="PS51379">
    <property type="entry name" value="4FE4S_FER_2"/>
    <property type="match status" value="2"/>
</dbReference>
<dbReference type="EMBL" id="AP022829">
    <property type="protein sequence ID" value="BCA87399.1"/>
    <property type="molecule type" value="Genomic_DNA"/>
</dbReference>
<feature type="domain" description="4Fe-4S ferredoxin-type" evidence="6">
    <location>
        <begin position="647"/>
        <end position="676"/>
    </location>
</feature>
<dbReference type="SUPFAM" id="SSF54862">
    <property type="entry name" value="4Fe-4S ferredoxins"/>
    <property type="match status" value="1"/>
</dbReference>
<dbReference type="PANTHER" id="PTHR43710:SF6">
    <property type="entry name" value="INDOLEPYRUVATE OXIDOREDUCTASE SUBUNIT IORA"/>
    <property type="match status" value="1"/>
</dbReference>
<organism evidence="7 8">
    <name type="scientific">Adlercreutzia hattorii</name>
    <dbReference type="NCBI Taxonomy" id="2707299"/>
    <lineage>
        <taxon>Bacteria</taxon>
        <taxon>Bacillati</taxon>
        <taxon>Actinomycetota</taxon>
        <taxon>Coriobacteriia</taxon>
        <taxon>Eggerthellales</taxon>
        <taxon>Eggerthellaceae</taxon>
        <taxon>Adlercreutzia</taxon>
    </lineage>
</organism>
<evidence type="ECO:0000313" key="7">
    <source>
        <dbReference type="EMBL" id="BCA87399.1"/>
    </source>
</evidence>
<dbReference type="PANTHER" id="PTHR43710">
    <property type="entry name" value="2-HYDROXYACYL-COA LYASE"/>
    <property type="match status" value="1"/>
</dbReference>
<keyword evidence="3" id="KW-0408">Iron</keyword>
<keyword evidence="4" id="KW-0411">Iron-sulfur</keyword>
<dbReference type="AlphaFoldDB" id="A0A6F8SGS7"/>
<keyword evidence="1" id="KW-0479">Metal-binding</keyword>
<dbReference type="KEGG" id="ahat:ADCFC_00180"/>
<evidence type="ECO:0000313" key="8">
    <source>
        <dbReference type="Proteomes" id="UP000501727"/>
    </source>
</evidence>
<dbReference type="FunFam" id="3.40.50.970:FF:000039">
    <property type="entry name" value="Indolepyruvate oxidoreductase subunit IorA"/>
    <property type="match status" value="1"/>
</dbReference>
<sequence length="762" mass="79078">MGNEAFAHAALEAGVNVVAGYPGTPSSELVETVAKLHAAGAAQDVHVEWSTNEKAALEMLAGASYCGARVLFTCKQVGLNVASDALMSLNYVGTGGGCVLFVADDPGPISSQTEQDTRRFGSFAKVPVLDPATPEQGFAMMKAAFDLSERYHTPVIVRPTTRINHASTFFEVAEETHGRPLPEGGFQKDPKWVIFPKRAYEGHGEINRRLAQIAWDYAHDPAFAQFNEVFEGGGEGETIGVVQNGVEGAGASAPAVGIVAGGVSAAYAREALSLIEAQASRAGIPVPRYRFMAVGTPYPFPAETAAAFAEELTDVIVFEELDSVLEEEMLKLTGERHLPLRVHGKLTGEANDRGENTTENIAGRLGRFFDRTSASADSPREGGGTSTCSSNGSLGGTAHWAVPFAAQPAREEVPPPSRCSSETEHGASPDAGCGQAGSLAALVASIIGANNLGYDGPLPVRPPVLCAGCPHRGSFYAVKQALRGREAVLCGDIGCYTLGNAQPLDAVDTCLCMGAGITMAQGFAVAEPGKKQVAFVGDSTFFASAMTGIANAVYNGHDVTFAILDNATTAMTGSQPHPGTGVTLMGERRRPIVIEEVLHGLGVQHIGFANPHSLESSVAAARAAIDFEGPSAIIFRAPCIQLKKPDAPVTIDADTCTGCKKCITSIGCPGIGFDEGLRGPKSGTRGQAFVDTGLCDGCGLCTQVCPFDAIQGAVGFGGAAPVEPTIYAPNPDPFQTGPISGLTFSGEELECGGDAVEEGGAR</sequence>
<keyword evidence="8" id="KW-1185">Reference proteome</keyword>
<dbReference type="Pfam" id="PF00037">
    <property type="entry name" value="Fer4"/>
    <property type="match status" value="1"/>
</dbReference>
<dbReference type="Proteomes" id="UP000501727">
    <property type="component" value="Chromosome"/>
</dbReference>
<dbReference type="InterPro" id="IPR017896">
    <property type="entry name" value="4Fe4S_Fe-S-bd"/>
</dbReference>
<dbReference type="GO" id="GO:0000287">
    <property type="term" value="F:magnesium ion binding"/>
    <property type="evidence" value="ECO:0007669"/>
    <property type="project" value="UniProtKB-ARBA"/>
</dbReference>
<feature type="domain" description="4Fe-4S ferredoxin-type" evidence="6">
    <location>
        <begin position="686"/>
        <end position="715"/>
    </location>
</feature>
<evidence type="ECO:0000259" key="6">
    <source>
        <dbReference type="PROSITE" id="PS51379"/>
    </source>
</evidence>
<feature type="region of interest" description="Disordered" evidence="5">
    <location>
        <begin position="348"/>
        <end position="368"/>
    </location>
</feature>
<dbReference type="GO" id="GO:0051536">
    <property type="term" value="F:iron-sulfur cluster binding"/>
    <property type="evidence" value="ECO:0007669"/>
    <property type="project" value="UniProtKB-KW"/>
</dbReference>
<dbReference type="InterPro" id="IPR029061">
    <property type="entry name" value="THDP-binding"/>
</dbReference>
<dbReference type="CDD" id="cd02008">
    <property type="entry name" value="TPP_IOR_alpha"/>
    <property type="match status" value="1"/>
</dbReference>
<evidence type="ECO:0000256" key="2">
    <source>
        <dbReference type="ARBA" id="ARBA00023002"/>
    </source>
</evidence>